<protein>
    <submittedName>
        <fullName evidence="3">Uncharacterized protein</fullName>
    </submittedName>
</protein>
<proteinExistence type="predicted"/>
<dbReference type="Proteomes" id="UP001497444">
    <property type="component" value="Chromosome 9"/>
</dbReference>
<reference evidence="3" key="1">
    <citation type="submission" date="2024-02" db="EMBL/GenBank/DDBJ databases">
        <authorList>
            <consortium name="ELIXIR-Norway"/>
            <consortium name="Elixir Norway"/>
        </authorList>
    </citation>
    <scope>NUCLEOTIDE SEQUENCE</scope>
</reference>
<feature type="compositionally biased region" description="Basic and acidic residues" evidence="1">
    <location>
        <begin position="158"/>
        <end position="172"/>
    </location>
</feature>
<dbReference type="PANTHER" id="PTHR35699">
    <property type="entry name" value="F2J10.10 PROTEIN"/>
    <property type="match status" value="1"/>
</dbReference>
<feature type="compositionally biased region" description="Low complexity" evidence="1">
    <location>
        <begin position="110"/>
        <end position="130"/>
    </location>
</feature>
<feature type="transmembrane region" description="Helical" evidence="2">
    <location>
        <begin position="195"/>
        <end position="218"/>
    </location>
</feature>
<feature type="region of interest" description="Disordered" evidence="1">
    <location>
        <begin position="106"/>
        <end position="177"/>
    </location>
</feature>
<dbReference type="PANTHER" id="PTHR35699:SF1">
    <property type="entry name" value="F2J10.10 PROTEIN"/>
    <property type="match status" value="1"/>
</dbReference>
<accession>A0ABP0XLY9</accession>
<evidence type="ECO:0000313" key="4">
    <source>
        <dbReference type="Proteomes" id="UP001497444"/>
    </source>
</evidence>
<evidence type="ECO:0000256" key="1">
    <source>
        <dbReference type="SAM" id="MobiDB-lite"/>
    </source>
</evidence>
<keyword evidence="2" id="KW-0812">Transmembrane</keyword>
<keyword evidence="2" id="KW-1133">Transmembrane helix</keyword>
<evidence type="ECO:0000313" key="3">
    <source>
        <dbReference type="EMBL" id="CAK9278743.1"/>
    </source>
</evidence>
<sequence length="265" mass="28794">MMFWVTLQLPSCTRCCCSTLSPSLHYSSSPFNAASHDRTCSLSPVSWSSGDGLSTMRAQRRAGGVGRRCKESRVGRVKFVTRCLVGGDNNESGDNKPETLFMRELRKRGLTSTPTTDDGSDSGMLGTGTKTKGGESEDDAGGRGSDPFAASAKLPPKWTDERDKSNQRERSMDLNSEGLDGLIPRGLELIKLGGTFWLTFWPLVLATISTFIACYLYFGATFVHNGNGTSGRPPYVDPFQLLEEEVLPSEIGPNRVPYGAFSSPQ</sequence>
<keyword evidence="4" id="KW-1185">Reference proteome</keyword>
<dbReference type="EMBL" id="OZ020104">
    <property type="protein sequence ID" value="CAK9278743.1"/>
    <property type="molecule type" value="Genomic_DNA"/>
</dbReference>
<gene>
    <name evidence="3" type="ORF">CSSPJE1EN1_LOCUS24221</name>
</gene>
<evidence type="ECO:0000256" key="2">
    <source>
        <dbReference type="SAM" id="Phobius"/>
    </source>
</evidence>
<name>A0ABP0XLY9_9BRYO</name>
<keyword evidence="2" id="KW-0472">Membrane</keyword>
<organism evidence="3 4">
    <name type="scientific">Sphagnum jensenii</name>
    <dbReference type="NCBI Taxonomy" id="128206"/>
    <lineage>
        <taxon>Eukaryota</taxon>
        <taxon>Viridiplantae</taxon>
        <taxon>Streptophyta</taxon>
        <taxon>Embryophyta</taxon>
        <taxon>Bryophyta</taxon>
        <taxon>Sphagnophytina</taxon>
        <taxon>Sphagnopsida</taxon>
        <taxon>Sphagnales</taxon>
        <taxon>Sphagnaceae</taxon>
        <taxon>Sphagnum</taxon>
    </lineage>
</organism>